<dbReference type="SUPFAM" id="SSF53474">
    <property type="entry name" value="alpha/beta-Hydrolases"/>
    <property type="match status" value="1"/>
</dbReference>
<dbReference type="Pfam" id="PF12697">
    <property type="entry name" value="Abhydrolase_6"/>
    <property type="match status" value="1"/>
</dbReference>
<evidence type="ECO:0000313" key="3">
    <source>
        <dbReference type="Proteomes" id="UP000053328"/>
    </source>
</evidence>
<dbReference type="VEuPathDB" id="FungiDB:PV08_02847"/>
<dbReference type="AlphaFoldDB" id="A0A0D2C4Q7"/>
<dbReference type="HOGENOM" id="CLU_046066_1_3_1"/>
<feature type="domain" description="AB hydrolase-1" evidence="1">
    <location>
        <begin position="6"/>
        <end position="268"/>
    </location>
</feature>
<gene>
    <name evidence="2" type="ORF">PV08_02847</name>
</gene>
<proteinExistence type="predicted"/>
<dbReference type="STRING" id="91928.A0A0D2C4Q7"/>
<dbReference type="InterPro" id="IPR029058">
    <property type="entry name" value="AB_hydrolase_fold"/>
</dbReference>
<dbReference type="InterPro" id="IPR000073">
    <property type="entry name" value="AB_hydrolase_1"/>
</dbReference>
<dbReference type="OrthoDB" id="408373at2759"/>
<sequence>MCLPTVLLVHGAWHSPAHFEALTTALEGHGFKTLTVALPSVHYAAQGRPPPTKLAADVQAIASLAETELDANPQTDLVLLGHSYGCVPASCAVQSLDKATRRKSGHANGITALLAISGVFLPSGASLWEMGGRKFPAQMSVSKQRFPDPSGNGPDVEIVFTTPIDRPGPIHLMYHDVEPKEAERYAAMLKPFIFNNHYSTVPYAGYLAVPTFYLVCTDDHALPSAVQEMVVAGANADVEANGGVADVEVTKIHSSHSPFLSHVAETADWIRTSVSKVK</sequence>
<dbReference type="Proteomes" id="UP000053328">
    <property type="component" value="Unassembled WGS sequence"/>
</dbReference>
<reference evidence="2 3" key="1">
    <citation type="submission" date="2015-01" db="EMBL/GenBank/DDBJ databases">
        <title>The Genome Sequence of Exophiala spinifera CBS89968.</title>
        <authorList>
            <consortium name="The Broad Institute Genomics Platform"/>
            <person name="Cuomo C."/>
            <person name="de Hoog S."/>
            <person name="Gorbushina A."/>
            <person name="Stielow B."/>
            <person name="Teixiera M."/>
            <person name="Abouelleil A."/>
            <person name="Chapman S.B."/>
            <person name="Priest M."/>
            <person name="Young S.K."/>
            <person name="Wortman J."/>
            <person name="Nusbaum C."/>
            <person name="Birren B."/>
        </authorList>
    </citation>
    <scope>NUCLEOTIDE SEQUENCE [LARGE SCALE GENOMIC DNA]</scope>
    <source>
        <strain evidence="2 3">CBS 89968</strain>
    </source>
</reference>
<dbReference type="Gene3D" id="3.40.50.1820">
    <property type="entry name" value="alpha/beta hydrolase"/>
    <property type="match status" value="1"/>
</dbReference>
<name>A0A0D2C4Q7_9EURO</name>
<dbReference type="PANTHER" id="PTHR37017:SF11">
    <property type="entry name" value="ESTERASE_LIPASE_THIOESTERASE DOMAIN-CONTAINING PROTEIN"/>
    <property type="match status" value="1"/>
</dbReference>
<accession>A0A0D2C4Q7</accession>
<dbReference type="GeneID" id="27329930"/>
<protein>
    <recommendedName>
        <fullName evidence="1">AB hydrolase-1 domain-containing protein</fullName>
    </recommendedName>
</protein>
<evidence type="ECO:0000259" key="1">
    <source>
        <dbReference type="Pfam" id="PF12697"/>
    </source>
</evidence>
<evidence type="ECO:0000313" key="2">
    <source>
        <dbReference type="EMBL" id="KIW18559.1"/>
    </source>
</evidence>
<organism evidence="2 3">
    <name type="scientific">Exophiala spinifera</name>
    <dbReference type="NCBI Taxonomy" id="91928"/>
    <lineage>
        <taxon>Eukaryota</taxon>
        <taxon>Fungi</taxon>
        <taxon>Dikarya</taxon>
        <taxon>Ascomycota</taxon>
        <taxon>Pezizomycotina</taxon>
        <taxon>Eurotiomycetes</taxon>
        <taxon>Chaetothyriomycetidae</taxon>
        <taxon>Chaetothyriales</taxon>
        <taxon>Herpotrichiellaceae</taxon>
        <taxon>Exophiala</taxon>
    </lineage>
</organism>
<keyword evidence="3" id="KW-1185">Reference proteome</keyword>
<dbReference type="PANTHER" id="PTHR37017">
    <property type="entry name" value="AB HYDROLASE-1 DOMAIN-CONTAINING PROTEIN-RELATED"/>
    <property type="match status" value="1"/>
</dbReference>
<dbReference type="InterPro" id="IPR052897">
    <property type="entry name" value="Sec-Metab_Biosynth_Hydrolase"/>
</dbReference>
<dbReference type="RefSeq" id="XP_016238775.1">
    <property type="nucleotide sequence ID" value="XM_016377205.1"/>
</dbReference>
<dbReference type="EMBL" id="KN847493">
    <property type="protein sequence ID" value="KIW18559.1"/>
    <property type="molecule type" value="Genomic_DNA"/>
</dbReference>